<proteinExistence type="predicted"/>
<dbReference type="AlphaFoldDB" id="Q4GZA0"/>
<dbReference type="GeneID" id="4357194"/>
<reference evidence="3" key="2">
    <citation type="journal article" date="2005" name="Science">
        <title>The genome of the African trypanosome Trypanosoma brucei.</title>
        <authorList>
            <person name="Berriman M."/>
            <person name="Ghedin E."/>
            <person name="Hertz-Fowler C."/>
            <person name="Blandin G."/>
            <person name="Renauld H."/>
            <person name="Bartholomeu D.C."/>
            <person name="Lennard N.J."/>
            <person name="Caler E."/>
            <person name="Hamlin N.E."/>
            <person name="Haas B."/>
            <person name="Bohme U."/>
            <person name="Hannick L."/>
            <person name="Aslett M.A."/>
            <person name="Shallom J."/>
            <person name="Marcello L."/>
            <person name="Hou L."/>
            <person name="Wickstead B."/>
            <person name="Alsmark U.C."/>
            <person name="Arrowsmith C."/>
            <person name="Atkin R.J."/>
            <person name="Barron A.J."/>
            <person name="Bringaud F."/>
            <person name="Brooks K."/>
            <person name="Carrington M."/>
            <person name="Cherevach I."/>
            <person name="Chillingworth T.J."/>
            <person name="Churcher C."/>
            <person name="Clark L.N."/>
            <person name="Corton C.H."/>
            <person name="Cronin A."/>
            <person name="Davies R.M."/>
            <person name="Doggett J."/>
            <person name="Djikeng A."/>
            <person name="Feldblyum T."/>
            <person name="Field M.C."/>
            <person name="Fraser A."/>
            <person name="Goodhead I."/>
            <person name="Hance Z."/>
            <person name="Harper D."/>
            <person name="Harris B.R."/>
            <person name="Hauser H."/>
            <person name="Hostetler J."/>
            <person name="Ivens A."/>
            <person name="Jagels K."/>
            <person name="Johnson D."/>
            <person name="Johnson J."/>
            <person name="Jones K."/>
            <person name="Kerhornou A.X."/>
            <person name="Koo H."/>
            <person name="Larke N."/>
            <person name="Landfear S."/>
            <person name="Larkin C."/>
            <person name="Leech V."/>
            <person name="Line A."/>
            <person name="Lord A."/>
            <person name="Macleod A."/>
            <person name="Mooney P.J."/>
            <person name="Moule S."/>
            <person name="Martin D.M."/>
            <person name="Morgan G.W."/>
            <person name="Mungall K."/>
            <person name="Norbertczak H."/>
            <person name="Ormond D."/>
            <person name="Pai G."/>
            <person name="Peacock C.S."/>
            <person name="Peterson J."/>
            <person name="Quail M.A."/>
            <person name="Rabbinowitsch E."/>
            <person name="Rajandream M.A."/>
            <person name="Reitter C."/>
            <person name="Salzberg S.L."/>
            <person name="Sanders M."/>
            <person name="Schobel S."/>
            <person name="Sharp S."/>
            <person name="Simmonds M."/>
            <person name="Simpson A.J."/>
            <person name="Tallon L."/>
            <person name="Turner C.M."/>
            <person name="Tait A."/>
            <person name="Tivey A.R."/>
            <person name="Van Aken S."/>
            <person name="Walker D."/>
            <person name="Wanless D."/>
            <person name="Wang S."/>
            <person name="White B."/>
            <person name="White O."/>
            <person name="Whitehead S."/>
            <person name="Woodward J."/>
            <person name="Wortman J."/>
            <person name="Adams M.D."/>
            <person name="Embley T.M."/>
            <person name="Gull K."/>
            <person name="Ullu E."/>
            <person name="Barry J.D."/>
            <person name="Fairlamb A.H."/>
            <person name="Opperdoes F."/>
            <person name="Barrell B.G."/>
            <person name="Donelson J.E."/>
            <person name="Hall N."/>
            <person name="Fraser C.M."/>
            <person name="Melville S.E."/>
            <person name="El-Sayed N.M."/>
        </authorList>
    </citation>
    <scope>NUCLEOTIDE SEQUENCE [LARGE SCALE GENOMIC DNA]</scope>
    <source>
        <strain evidence="3">927/4 GUTat10.1</strain>
    </source>
</reference>
<dbReference type="PaxDb" id="5691-CAJ16063"/>
<gene>
    <name evidence="2" type="ORF">TB927.1.1180</name>
</gene>
<dbReference type="RefSeq" id="XP_001218821.1">
    <property type="nucleotide sequence ID" value="XM_001218820.1"/>
</dbReference>
<sequence length="148" mass="16878">MRGAHIFNSFTLCPWWLIVPNSFSCIPYLERSAARLYVIWAHSCLFLCYRVKSEIDCKALQPVKRQNGVCYRFLLLTTKTYFSFLKFSSINRKSVGCGPLGCASVNLFIVQRRRSLHAQTSACLGGGGGRLRDFCVLPLRKHKRPNKV</sequence>
<feature type="chain" id="PRO_5004239136" description="Secreted protein" evidence="1">
    <location>
        <begin position="25"/>
        <end position="148"/>
    </location>
</feature>
<reference evidence="2 3" key="1">
    <citation type="journal article" date="2003" name="Nucleic Acids Res.">
        <title>The DNA sequence of chromosome I of an African trypanosome: gene content, chromosome organisation, recombination and polymorphism.</title>
        <authorList>
            <person name="Hall N."/>
            <person name="Berriman M."/>
            <person name="Lennard N.J."/>
            <person name="Harris B.R."/>
            <person name="Hertz-Fowler C."/>
            <person name="Bart-Delabesse E.N."/>
            <person name="Gerrare C.S."/>
            <person name="Atkin R.J."/>
            <person name="Barron A.J."/>
            <person name="Bowman S."/>
            <person name="Bray-Allen S.P."/>
            <person name="Bringaud F."/>
            <person name="Clark L.N."/>
            <person name="Corton C.H."/>
            <person name="Cronin A."/>
            <person name="Davies R."/>
            <person name="Doggett J."/>
            <person name="Fraser A."/>
            <person name="Gruter E."/>
            <person name="Hall S."/>
            <person name="Harper A.D."/>
            <person name="Kay M.P."/>
            <person name="Leech V."/>
            <person name="Mayes R."/>
            <person name="Price C."/>
            <person name="Quail M.A."/>
            <person name="Rabbinowitch E."/>
            <person name="Reitter C."/>
            <person name="Rutherford K."/>
            <person name="Sasse J."/>
            <person name="Sharp S."/>
            <person name="Shownkeen R."/>
            <person name="Macleod A."/>
            <person name="Taylor S."/>
            <person name="Tweedie A."/>
            <person name="Turner C.M.R."/>
            <person name="Tait A."/>
            <person name="Gull K."/>
            <person name="Barrell B."/>
            <person name="Melville S.E."/>
        </authorList>
    </citation>
    <scope>NUCLEOTIDE SEQUENCE [LARGE SCALE GENOMIC DNA]</scope>
    <source>
        <strain evidence="2 3">927/4 GUTat10.1</strain>
    </source>
</reference>
<evidence type="ECO:0000313" key="2">
    <source>
        <dbReference type="EMBL" id="CAJ16063.1"/>
    </source>
</evidence>
<keyword evidence="1" id="KW-0732">Signal</keyword>
<feature type="signal peptide" evidence="1">
    <location>
        <begin position="1"/>
        <end position="24"/>
    </location>
</feature>
<dbReference type="EMBL" id="AL929603">
    <property type="protein sequence ID" value="CAJ16063.1"/>
    <property type="molecule type" value="Genomic_DNA"/>
</dbReference>
<evidence type="ECO:0000256" key="1">
    <source>
        <dbReference type="SAM" id="SignalP"/>
    </source>
</evidence>
<dbReference type="KEGG" id="tbr:TB927.1.1180"/>
<accession>Q4GZA0</accession>
<dbReference type="InParanoid" id="Q4GZA0"/>
<organism evidence="2 3">
    <name type="scientific">Trypanosoma brucei brucei (strain 927/4 GUTat10.1)</name>
    <dbReference type="NCBI Taxonomy" id="185431"/>
    <lineage>
        <taxon>Eukaryota</taxon>
        <taxon>Discoba</taxon>
        <taxon>Euglenozoa</taxon>
        <taxon>Kinetoplastea</taxon>
        <taxon>Metakinetoplastina</taxon>
        <taxon>Trypanosomatida</taxon>
        <taxon>Trypanosomatidae</taxon>
        <taxon>Trypanosoma</taxon>
    </lineage>
</organism>
<evidence type="ECO:0000313" key="3">
    <source>
        <dbReference type="Proteomes" id="UP000008524"/>
    </source>
</evidence>
<evidence type="ECO:0008006" key="4">
    <source>
        <dbReference type="Google" id="ProtNLM"/>
    </source>
</evidence>
<protein>
    <recommendedName>
        <fullName evidence="4">Secreted protein</fullName>
    </recommendedName>
</protein>
<keyword evidence="3" id="KW-1185">Reference proteome</keyword>
<dbReference type="Proteomes" id="UP000008524">
    <property type="component" value="Chromosome 1"/>
</dbReference>
<name>Q4GZA0_TRYB2</name>